<name>A0A8H5BS14_9AGAR</name>
<accession>A0A8H5BS14</accession>
<evidence type="ECO:0000313" key="2">
    <source>
        <dbReference type="EMBL" id="KAF5328290.1"/>
    </source>
</evidence>
<gene>
    <name evidence="2" type="ORF">D9758_018167</name>
</gene>
<keyword evidence="3" id="KW-1185">Reference proteome</keyword>
<evidence type="ECO:0000256" key="1">
    <source>
        <dbReference type="SAM" id="MobiDB-lite"/>
    </source>
</evidence>
<feature type="region of interest" description="Disordered" evidence="1">
    <location>
        <begin position="1"/>
        <end position="73"/>
    </location>
</feature>
<feature type="compositionally biased region" description="Polar residues" evidence="1">
    <location>
        <begin position="168"/>
        <end position="191"/>
    </location>
</feature>
<dbReference type="Proteomes" id="UP000559256">
    <property type="component" value="Unassembled WGS sequence"/>
</dbReference>
<comment type="caution">
    <text evidence="2">The sequence shown here is derived from an EMBL/GenBank/DDBJ whole genome shotgun (WGS) entry which is preliminary data.</text>
</comment>
<sequence>MARNNNSGRFNFLSRRRGAVRGYPNHRANTSSNASRSSTRGNNQAMPGPGQTTSNPSSSTSTSAPRENRRNVIFEDVSKTKFVGSNKILHTGDGQLPMEGFNGLSHVTFGKGFELTATGEGPDRPSSKPGVEMKYYCQVKDAEFEGVNLQFIGGKVVKAEERVLAPTTSSPQWSVAPRTQTYGGNAHNQPPNMHMHPQAQGSGWDQVWGGPSAPQMILYHDNQAVSMHMYPVPQAQGNGQIYGQDWGQVPWGGPQAPQVPMAWIQAGTTSAYYGPAPPGSMVQQSPHYSWPPQYQQ</sequence>
<organism evidence="2 3">
    <name type="scientific">Tetrapyrgos nigripes</name>
    <dbReference type="NCBI Taxonomy" id="182062"/>
    <lineage>
        <taxon>Eukaryota</taxon>
        <taxon>Fungi</taxon>
        <taxon>Dikarya</taxon>
        <taxon>Basidiomycota</taxon>
        <taxon>Agaricomycotina</taxon>
        <taxon>Agaricomycetes</taxon>
        <taxon>Agaricomycetidae</taxon>
        <taxon>Agaricales</taxon>
        <taxon>Marasmiineae</taxon>
        <taxon>Marasmiaceae</taxon>
        <taxon>Tetrapyrgos</taxon>
    </lineage>
</organism>
<feature type="compositionally biased region" description="Low complexity" evidence="1">
    <location>
        <begin position="27"/>
        <end position="40"/>
    </location>
</feature>
<proteinExistence type="predicted"/>
<feature type="compositionally biased region" description="Low complexity" evidence="1">
    <location>
        <begin position="52"/>
        <end position="63"/>
    </location>
</feature>
<feature type="region of interest" description="Disordered" evidence="1">
    <location>
        <begin position="168"/>
        <end position="207"/>
    </location>
</feature>
<dbReference type="AlphaFoldDB" id="A0A8H5BS14"/>
<dbReference type="EMBL" id="JAACJM010000365">
    <property type="protein sequence ID" value="KAF5328290.1"/>
    <property type="molecule type" value="Genomic_DNA"/>
</dbReference>
<reference evidence="2 3" key="1">
    <citation type="journal article" date="2020" name="ISME J.">
        <title>Uncovering the hidden diversity of litter-decomposition mechanisms in mushroom-forming fungi.</title>
        <authorList>
            <person name="Floudas D."/>
            <person name="Bentzer J."/>
            <person name="Ahren D."/>
            <person name="Johansson T."/>
            <person name="Persson P."/>
            <person name="Tunlid A."/>
        </authorList>
    </citation>
    <scope>NUCLEOTIDE SEQUENCE [LARGE SCALE GENOMIC DNA]</scope>
    <source>
        <strain evidence="2 3">CBS 291.85</strain>
    </source>
</reference>
<evidence type="ECO:0000313" key="3">
    <source>
        <dbReference type="Proteomes" id="UP000559256"/>
    </source>
</evidence>
<protein>
    <submittedName>
        <fullName evidence="2">Uncharacterized protein</fullName>
    </submittedName>
</protein>